<reference evidence="1" key="1">
    <citation type="submission" date="2014-05" db="EMBL/GenBank/DDBJ databases">
        <authorList>
            <person name="Chronopoulou M."/>
        </authorList>
    </citation>
    <scope>NUCLEOTIDE SEQUENCE</scope>
    <source>
        <tissue evidence="1">Whole organism</tissue>
    </source>
</reference>
<dbReference type="EMBL" id="HACA01032408">
    <property type="protein sequence ID" value="CDW49769.1"/>
    <property type="molecule type" value="Transcribed_RNA"/>
</dbReference>
<protein>
    <submittedName>
        <fullName evidence="1">Uncharacterized protein</fullName>
    </submittedName>
</protein>
<sequence length="38" mass="4460">MRLMTMNEMYFPVVPTPHFSSADCCVMVHFTNGKNIFY</sequence>
<accession>A0A0K2VH43</accession>
<organism evidence="1">
    <name type="scientific">Lepeophtheirus salmonis</name>
    <name type="common">Salmon louse</name>
    <name type="synonym">Caligus salmonis</name>
    <dbReference type="NCBI Taxonomy" id="72036"/>
    <lineage>
        <taxon>Eukaryota</taxon>
        <taxon>Metazoa</taxon>
        <taxon>Ecdysozoa</taxon>
        <taxon>Arthropoda</taxon>
        <taxon>Crustacea</taxon>
        <taxon>Multicrustacea</taxon>
        <taxon>Hexanauplia</taxon>
        <taxon>Copepoda</taxon>
        <taxon>Siphonostomatoida</taxon>
        <taxon>Caligidae</taxon>
        <taxon>Lepeophtheirus</taxon>
    </lineage>
</organism>
<name>A0A0K2VH43_LEPSM</name>
<proteinExistence type="predicted"/>
<dbReference type="AlphaFoldDB" id="A0A0K2VH43"/>
<evidence type="ECO:0000313" key="1">
    <source>
        <dbReference type="EMBL" id="CDW49769.1"/>
    </source>
</evidence>